<organism evidence="2 3">
    <name type="scientific">Desmospora profundinema</name>
    <dbReference type="NCBI Taxonomy" id="1571184"/>
    <lineage>
        <taxon>Bacteria</taxon>
        <taxon>Bacillati</taxon>
        <taxon>Bacillota</taxon>
        <taxon>Bacilli</taxon>
        <taxon>Bacillales</taxon>
        <taxon>Thermoactinomycetaceae</taxon>
        <taxon>Desmospora</taxon>
    </lineage>
</organism>
<dbReference type="GO" id="GO:0016779">
    <property type="term" value="F:nucleotidyltransferase activity"/>
    <property type="evidence" value="ECO:0007669"/>
    <property type="project" value="UniProtKB-KW"/>
</dbReference>
<sequence length="99" mass="11638">MIILADQPLITVKMINHIIRLYQTRKEKYIASCYRGVPRPPVLFDSEMFPDLYQIQGDEGARRILRKDPDRGLKIEYKHGKSFLDIDTPSEYQSLCEFC</sequence>
<dbReference type="InterPro" id="IPR029044">
    <property type="entry name" value="Nucleotide-diphossugar_trans"/>
</dbReference>
<dbReference type="SUPFAM" id="SSF53448">
    <property type="entry name" value="Nucleotide-diphospho-sugar transferases"/>
    <property type="match status" value="1"/>
</dbReference>
<protein>
    <submittedName>
        <fullName evidence="2">CTP:molybdopterin cytidylyltransferase MocA</fullName>
    </submittedName>
</protein>
<gene>
    <name evidence="2" type="ORF">JOE21_002796</name>
</gene>
<dbReference type="Pfam" id="PF12804">
    <property type="entry name" value="NTP_transf_3"/>
    <property type="match status" value="1"/>
</dbReference>
<proteinExistence type="predicted"/>
<reference evidence="2 3" key="1">
    <citation type="submission" date="2023-07" db="EMBL/GenBank/DDBJ databases">
        <title>Genomic Encyclopedia of Type Strains, Phase IV (KMG-IV): sequencing the most valuable type-strain genomes for metagenomic binning, comparative biology and taxonomic classification.</title>
        <authorList>
            <person name="Goeker M."/>
        </authorList>
    </citation>
    <scope>NUCLEOTIDE SEQUENCE [LARGE SCALE GENOMIC DNA]</scope>
    <source>
        <strain evidence="2 3">DSM 45903</strain>
    </source>
</reference>
<dbReference type="Proteomes" id="UP001185012">
    <property type="component" value="Unassembled WGS sequence"/>
</dbReference>
<evidence type="ECO:0000313" key="2">
    <source>
        <dbReference type="EMBL" id="MDR6226786.1"/>
    </source>
</evidence>
<keyword evidence="2" id="KW-0808">Transferase</keyword>
<evidence type="ECO:0000313" key="3">
    <source>
        <dbReference type="Proteomes" id="UP001185012"/>
    </source>
</evidence>
<dbReference type="InterPro" id="IPR025877">
    <property type="entry name" value="MobA-like_NTP_Trfase"/>
</dbReference>
<dbReference type="PANTHER" id="PTHR43777">
    <property type="entry name" value="MOLYBDENUM COFACTOR CYTIDYLYLTRANSFERASE"/>
    <property type="match status" value="1"/>
</dbReference>
<dbReference type="EMBL" id="JAVDQG010000006">
    <property type="protein sequence ID" value="MDR6226786.1"/>
    <property type="molecule type" value="Genomic_DNA"/>
</dbReference>
<dbReference type="PANTHER" id="PTHR43777:SF1">
    <property type="entry name" value="MOLYBDENUM COFACTOR CYTIDYLYLTRANSFERASE"/>
    <property type="match status" value="1"/>
</dbReference>
<evidence type="ECO:0000259" key="1">
    <source>
        <dbReference type="Pfam" id="PF12804"/>
    </source>
</evidence>
<comment type="caution">
    <text evidence="2">The sequence shown here is derived from an EMBL/GenBank/DDBJ whole genome shotgun (WGS) entry which is preliminary data.</text>
</comment>
<accession>A0ABU1IPR0</accession>
<keyword evidence="3" id="KW-1185">Reference proteome</keyword>
<feature type="domain" description="MobA-like NTP transferase" evidence="1">
    <location>
        <begin position="2"/>
        <end position="68"/>
    </location>
</feature>
<dbReference type="Gene3D" id="3.90.550.10">
    <property type="entry name" value="Spore Coat Polysaccharide Biosynthesis Protein SpsA, Chain A"/>
    <property type="match status" value="1"/>
</dbReference>
<name>A0ABU1IPR0_9BACL</name>
<keyword evidence="2" id="KW-0548">Nucleotidyltransferase</keyword>